<evidence type="ECO:0000313" key="10">
    <source>
        <dbReference type="EMBL" id="MEQ2543614.1"/>
    </source>
</evidence>
<dbReference type="EMBL" id="JBBMFL010000001">
    <property type="protein sequence ID" value="MEQ2543614.1"/>
    <property type="molecule type" value="Genomic_DNA"/>
</dbReference>
<keyword evidence="3 7" id="KW-1134">Transmembrane beta strand</keyword>
<dbReference type="Proteomes" id="UP001460202">
    <property type="component" value="Unassembled WGS sequence"/>
</dbReference>
<keyword evidence="5 7" id="KW-0472">Membrane</keyword>
<dbReference type="NCBIfam" id="TIGR04056">
    <property type="entry name" value="OMP_RagA_SusC"/>
    <property type="match status" value="1"/>
</dbReference>
<keyword evidence="11" id="KW-1185">Reference proteome</keyword>
<comment type="subcellular location">
    <subcellularLocation>
        <location evidence="1 7">Cell outer membrane</location>
        <topology evidence="1 7">Multi-pass membrane protein</topology>
    </subcellularLocation>
</comment>
<dbReference type="SUPFAM" id="SSF49464">
    <property type="entry name" value="Carboxypeptidase regulatory domain-like"/>
    <property type="match status" value="1"/>
</dbReference>
<evidence type="ECO:0000259" key="9">
    <source>
        <dbReference type="Pfam" id="PF07715"/>
    </source>
</evidence>
<dbReference type="RefSeq" id="WP_349093642.1">
    <property type="nucleotide sequence ID" value="NZ_JBBMFL010000001.1"/>
</dbReference>
<comment type="similarity">
    <text evidence="7">Belongs to the TonB-dependent receptor family.</text>
</comment>
<dbReference type="Gene3D" id="2.40.170.20">
    <property type="entry name" value="TonB-dependent receptor, beta-barrel domain"/>
    <property type="match status" value="1"/>
</dbReference>
<evidence type="ECO:0000313" key="11">
    <source>
        <dbReference type="Proteomes" id="UP001460202"/>
    </source>
</evidence>
<dbReference type="Gene3D" id="2.60.40.1120">
    <property type="entry name" value="Carboxypeptidase-like, regulatory domain"/>
    <property type="match status" value="1"/>
</dbReference>
<evidence type="ECO:0000256" key="6">
    <source>
        <dbReference type="ARBA" id="ARBA00023237"/>
    </source>
</evidence>
<dbReference type="NCBIfam" id="TIGR04057">
    <property type="entry name" value="SusC_RagA_signa"/>
    <property type="match status" value="1"/>
</dbReference>
<organism evidence="10 11">
    <name type="scientific">Alistipes intestinihominis</name>
    <dbReference type="NCBI Taxonomy" id="3133172"/>
    <lineage>
        <taxon>Bacteria</taxon>
        <taxon>Pseudomonadati</taxon>
        <taxon>Bacteroidota</taxon>
        <taxon>Bacteroidia</taxon>
        <taxon>Bacteroidales</taxon>
        <taxon>Rikenellaceae</taxon>
        <taxon>Alistipes</taxon>
    </lineage>
</organism>
<dbReference type="InterPro" id="IPR039426">
    <property type="entry name" value="TonB-dep_rcpt-like"/>
</dbReference>
<dbReference type="InterPro" id="IPR012910">
    <property type="entry name" value="Plug_dom"/>
</dbReference>
<dbReference type="InterPro" id="IPR037066">
    <property type="entry name" value="Plug_dom_sf"/>
</dbReference>
<evidence type="ECO:0000256" key="2">
    <source>
        <dbReference type="ARBA" id="ARBA00022448"/>
    </source>
</evidence>
<reference evidence="10 11" key="1">
    <citation type="submission" date="2024-03" db="EMBL/GenBank/DDBJ databases">
        <title>Human intestinal bacterial collection.</title>
        <authorList>
            <person name="Pauvert C."/>
            <person name="Hitch T.C.A."/>
            <person name="Clavel T."/>
        </authorList>
    </citation>
    <scope>NUCLEOTIDE SEQUENCE [LARGE SCALE GENOMIC DNA]</scope>
    <source>
        <strain evidence="10 11">CLA-KB-H122</strain>
    </source>
</reference>
<gene>
    <name evidence="10" type="ORF">WMO46_01430</name>
</gene>
<dbReference type="PROSITE" id="PS52016">
    <property type="entry name" value="TONB_DEPENDENT_REC_3"/>
    <property type="match status" value="1"/>
</dbReference>
<keyword evidence="2 7" id="KW-0813">Transport</keyword>
<dbReference type="InterPro" id="IPR023997">
    <property type="entry name" value="TonB-dep_OMP_SusC/RagA_CS"/>
</dbReference>
<dbReference type="InterPro" id="IPR023996">
    <property type="entry name" value="TonB-dep_OMP_SusC/RagA"/>
</dbReference>
<evidence type="ECO:0000256" key="1">
    <source>
        <dbReference type="ARBA" id="ARBA00004571"/>
    </source>
</evidence>
<evidence type="ECO:0000256" key="8">
    <source>
        <dbReference type="SAM" id="SignalP"/>
    </source>
</evidence>
<accession>A0ABV1GT92</accession>
<evidence type="ECO:0000256" key="4">
    <source>
        <dbReference type="ARBA" id="ARBA00022692"/>
    </source>
</evidence>
<evidence type="ECO:0000256" key="3">
    <source>
        <dbReference type="ARBA" id="ARBA00022452"/>
    </source>
</evidence>
<evidence type="ECO:0000256" key="5">
    <source>
        <dbReference type="ARBA" id="ARBA00023136"/>
    </source>
</evidence>
<dbReference type="InterPro" id="IPR008969">
    <property type="entry name" value="CarboxyPept-like_regulatory"/>
</dbReference>
<dbReference type="Gene3D" id="2.170.130.10">
    <property type="entry name" value="TonB-dependent receptor, plug domain"/>
    <property type="match status" value="1"/>
</dbReference>
<dbReference type="Pfam" id="PF07715">
    <property type="entry name" value="Plug"/>
    <property type="match status" value="1"/>
</dbReference>
<feature type="domain" description="TonB-dependent receptor plug" evidence="9">
    <location>
        <begin position="115"/>
        <end position="219"/>
    </location>
</feature>
<keyword evidence="4 7" id="KW-0812">Transmembrane</keyword>
<dbReference type="Pfam" id="PF13715">
    <property type="entry name" value="CarbopepD_reg_2"/>
    <property type="match status" value="1"/>
</dbReference>
<protein>
    <submittedName>
        <fullName evidence="10">TonB-dependent receptor</fullName>
    </submittedName>
</protein>
<proteinExistence type="inferred from homology"/>
<keyword evidence="10" id="KW-0675">Receptor</keyword>
<feature type="signal peptide" evidence="8">
    <location>
        <begin position="1"/>
        <end position="20"/>
    </location>
</feature>
<comment type="caution">
    <text evidence="10">The sequence shown here is derived from an EMBL/GenBank/DDBJ whole genome shotgun (WGS) entry which is preliminary data.</text>
</comment>
<dbReference type="InterPro" id="IPR036942">
    <property type="entry name" value="Beta-barrel_TonB_sf"/>
</dbReference>
<evidence type="ECO:0000256" key="7">
    <source>
        <dbReference type="PROSITE-ProRule" id="PRU01360"/>
    </source>
</evidence>
<feature type="chain" id="PRO_5047536534" evidence="8">
    <location>
        <begin position="21"/>
        <end position="1027"/>
    </location>
</feature>
<dbReference type="SUPFAM" id="SSF56935">
    <property type="entry name" value="Porins"/>
    <property type="match status" value="1"/>
</dbReference>
<keyword evidence="6 7" id="KW-0998">Cell outer membrane</keyword>
<name>A0ABV1GT92_9BACT</name>
<keyword evidence="8" id="KW-0732">Signal</keyword>
<sequence length="1027" mass="114094">MLASLLFLIETLFFSTSAFSQERTIQGTVQTEQGKPIYGATVIVQNTTLGTTTDADGKFSIKLDAGTQPVLQISFIGYETQTVPAAGKTQVEVILREAVNEMDDVVVVGYGTMRKKDLTGAIASVDGTALTARKTSQISNALQGALPGVTVTRTNSAPGANATIRIRGITSMKDSSPLVIIDGAPGAIGDVNPADVENISVLKDAASAAIYGARAAAGVILITTKRAKSGEPTSVDYTYSISLDYPTRMPEYEDAVGYMKAQNEQMYNDTPSGGLYSVYTQEEIADYRKFHAQNPDLYPDTDWLGMILKKNALRQSHALSITSAGKTTRTKISLGYDDVDGLFRKNLSWKRFTVRANNDIRLAKWLNVSLDLNMRKTKSVNPYYSPSSTMRYMPPTFAAEWSDGRTASGKEGINPYGKMMEGGTKRNETWLGGGKFQVEITPVKGLKITGAFVPKYVFEKDKDFNIAVPYTPWNDPTVTPSYLSGATTTDLKESRTDTYTHTTQLFANYDIDLGRNGDHHLSVMAGVEDYYKHYEDIYASRNQFKISYYPYLSMGSTELMGAGVNNSPYENAYVSVFGRVNYNYKSKYYAQANFRYDGSGRFKKGNRWGFFPSVSAGWVLTQEKFMEGARNVLSFLKLRASYGQLGNDRIGNYPYQSTLSSNDPVGFVGSSSLVQALQGFSAYQMVLDDITWETTETYDVGIDVNFLNDRLRITADYYKKTTRDMLILVDIPSYLGYTAPYKNSGDMNTKGWDLSVAWSDHIGDDFSYSVAVNLSDYKSMMGYIGNDYQLSGGTIIQSNTEYKAWYGYRSNGLFQTAEEVAGNPTVSSSNQPGDVRYVDLSGKDGVPDGTISATYDRTVIGSSMPRYNFGGSINLAYKGFDLGCTFQGVAKRDALLTDEMVQPLRTGWYNVPKFVVNDHWSVFNTIEQNRRVRYPRYSQNSGTTTANYAVSDYWLIDGSYFRIKDITLGYTLPQRWLRKIFVKDLRLSATLSDFFTFSHFPKGWDPEVSSTGYPITKSVIFTASIKF</sequence>